<dbReference type="GO" id="GO:0030001">
    <property type="term" value="P:metal ion transport"/>
    <property type="evidence" value="ECO:0007669"/>
    <property type="project" value="InterPro"/>
</dbReference>
<dbReference type="EMBL" id="JRPQ01000087">
    <property type="protein sequence ID" value="KGI22111.1"/>
    <property type="molecule type" value="Genomic_DNA"/>
</dbReference>
<dbReference type="Proteomes" id="UP000029723">
    <property type="component" value="Unassembled WGS sequence"/>
</dbReference>
<comment type="caution">
    <text evidence="4">The sequence shown here is derived from an EMBL/GenBank/DDBJ whole genome shotgun (WGS) entry which is preliminary data.</text>
</comment>
<protein>
    <submittedName>
        <fullName evidence="4">Zinc ABC transporter substrate-binding protein</fullName>
    </submittedName>
</protein>
<evidence type="ECO:0000256" key="3">
    <source>
        <dbReference type="ARBA" id="ARBA00022729"/>
    </source>
</evidence>
<proteinExistence type="inferred from homology"/>
<dbReference type="AlphaFoldDB" id="A0A098YRZ1"/>
<dbReference type="Pfam" id="PF01297">
    <property type="entry name" value="ZnuA"/>
    <property type="match status" value="1"/>
</dbReference>
<dbReference type="RefSeq" id="WP_036927354.1">
    <property type="nucleotide sequence ID" value="NZ_JRPQ01000087.1"/>
</dbReference>
<keyword evidence="3" id="KW-0732">Signal</keyword>
<dbReference type="SUPFAM" id="SSF53807">
    <property type="entry name" value="Helical backbone' metal receptor"/>
    <property type="match status" value="1"/>
</dbReference>
<dbReference type="PROSITE" id="PS51257">
    <property type="entry name" value="PROKAR_LIPOPROTEIN"/>
    <property type="match status" value="1"/>
</dbReference>
<dbReference type="PANTHER" id="PTHR42953:SF3">
    <property type="entry name" value="HIGH-AFFINITY ZINC UPTAKE SYSTEM PROTEIN ZNUA"/>
    <property type="match status" value="1"/>
</dbReference>
<name>A0A098YRZ1_9BACT</name>
<gene>
    <name evidence="4" type="ORF">HMPREF9304_06240</name>
</gene>
<evidence type="ECO:0000313" key="4">
    <source>
        <dbReference type="EMBL" id="KGI22111.1"/>
    </source>
</evidence>
<evidence type="ECO:0000256" key="2">
    <source>
        <dbReference type="ARBA" id="ARBA00022448"/>
    </source>
</evidence>
<dbReference type="GO" id="GO:0046872">
    <property type="term" value="F:metal ion binding"/>
    <property type="evidence" value="ECO:0007669"/>
    <property type="project" value="InterPro"/>
</dbReference>
<comment type="similarity">
    <text evidence="1">Belongs to the bacterial solute-binding protein 9 family.</text>
</comment>
<sequence>MNKIIWIGILLLTLVGCEHAPQHKARQITVTIEPLRYFTEQIAGEHFEVNTMVPKGGNPETYEPTPQQMIQLAKSDLYIKVGNIGFERIWMTKLKQNAPHTLIIDSSYGIEPVRTGQNVNDPHTWMSTKNAIQIARNIYQALAKIDNKNSSYYQENLDKLLQKIDTTDQQIRQLLAKKTSRAFLIYHPALTYFAHDYQLQQIPIEINGREPSASQLKETLQTAKALHVKTFFIQKEFASRQTLLISKSMGVDTTTINPLSAHWQEQMLLIASKIK</sequence>
<reference evidence="4 5" key="1">
    <citation type="submission" date="2014-07" db="EMBL/GenBank/DDBJ databases">
        <authorList>
            <person name="McCorrison J."/>
            <person name="Sanka R."/>
            <person name="Torralba M."/>
            <person name="Gillis M."/>
            <person name="Haft D.H."/>
            <person name="Methe B."/>
            <person name="Sutton G."/>
            <person name="Nelson K.E."/>
        </authorList>
    </citation>
    <scope>NUCLEOTIDE SEQUENCE [LARGE SCALE GENOMIC DNA]</scope>
    <source>
        <strain evidence="4 5">S9-PR14</strain>
    </source>
</reference>
<accession>A0A098YRZ1</accession>
<keyword evidence="2" id="KW-0813">Transport</keyword>
<dbReference type="PANTHER" id="PTHR42953">
    <property type="entry name" value="HIGH-AFFINITY ZINC UPTAKE SYSTEM PROTEIN ZNUA-RELATED"/>
    <property type="match status" value="1"/>
</dbReference>
<dbReference type="InterPro" id="IPR006127">
    <property type="entry name" value="ZnuA-like"/>
</dbReference>
<dbReference type="InterPro" id="IPR050492">
    <property type="entry name" value="Bact_metal-bind_prot9"/>
</dbReference>
<dbReference type="OrthoDB" id="9810636at2"/>
<evidence type="ECO:0000256" key="1">
    <source>
        <dbReference type="ARBA" id="ARBA00011028"/>
    </source>
</evidence>
<evidence type="ECO:0000313" key="5">
    <source>
        <dbReference type="Proteomes" id="UP000029723"/>
    </source>
</evidence>
<organism evidence="4 5">
    <name type="scientific">Hoylesella timonensis S9-PR14</name>
    <dbReference type="NCBI Taxonomy" id="1401062"/>
    <lineage>
        <taxon>Bacteria</taxon>
        <taxon>Pseudomonadati</taxon>
        <taxon>Bacteroidota</taxon>
        <taxon>Bacteroidia</taxon>
        <taxon>Bacteroidales</taxon>
        <taxon>Prevotellaceae</taxon>
        <taxon>Hoylesella</taxon>
    </lineage>
</organism>
<dbReference type="Gene3D" id="3.40.50.1980">
    <property type="entry name" value="Nitrogenase molybdenum iron protein domain"/>
    <property type="match status" value="2"/>
</dbReference>